<dbReference type="EMBL" id="CP095061">
    <property type="protein sequence ID" value="UOQ66201.1"/>
    <property type="molecule type" value="Genomic_DNA"/>
</dbReference>
<organism evidence="2 3">
    <name type="scientific">Hymenobacter volaticus</name>
    <dbReference type="NCBI Taxonomy" id="2932254"/>
    <lineage>
        <taxon>Bacteria</taxon>
        <taxon>Pseudomonadati</taxon>
        <taxon>Bacteroidota</taxon>
        <taxon>Cytophagia</taxon>
        <taxon>Cytophagales</taxon>
        <taxon>Hymenobacteraceae</taxon>
        <taxon>Hymenobacter</taxon>
    </lineage>
</organism>
<gene>
    <name evidence="2" type="ORF">MUN86_22350</name>
</gene>
<keyword evidence="3" id="KW-1185">Reference proteome</keyword>
<name>A0ABY4G5S2_9BACT</name>
<proteinExistence type="predicted"/>
<accession>A0ABY4G5S2</accession>
<evidence type="ECO:0000256" key="1">
    <source>
        <dbReference type="SAM" id="MobiDB-lite"/>
    </source>
</evidence>
<evidence type="ECO:0000313" key="3">
    <source>
        <dbReference type="Proteomes" id="UP000830401"/>
    </source>
</evidence>
<evidence type="ECO:0008006" key="4">
    <source>
        <dbReference type="Google" id="ProtNLM"/>
    </source>
</evidence>
<reference evidence="2" key="1">
    <citation type="submission" date="2022-04" db="EMBL/GenBank/DDBJ databases">
        <title>Hymenobacter sp. isolated from the air.</title>
        <authorList>
            <person name="Won M."/>
            <person name="Lee C.-M."/>
            <person name="Woen H.-Y."/>
            <person name="Kwon S.-W."/>
        </authorList>
    </citation>
    <scope>NUCLEOTIDE SEQUENCE</scope>
    <source>
        <strain evidence="2">5420S-77</strain>
    </source>
</reference>
<dbReference type="Proteomes" id="UP000830401">
    <property type="component" value="Chromosome"/>
</dbReference>
<dbReference type="RefSeq" id="WP_245120180.1">
    <property type="nucleotide sequence ID" value="NZ_CP095061.1"/>
</dbReference>
<sequence>MESALLSFRKPALAVLLLYAALGLVSCEAKGPPATVVAKPKQERRQPVAAPQPVAPKASCTLTNDTLAGQPFGMEPTVEELLNSGAKIVSRKAFENLHEAGQTDTIITLQHQGNLFEFYHSPEKDLLRQAVITNFKPAYGQRLRLTLNESARQSGGPCGQLRLRDTDHANMVSATFTAGQPSLARVQPYLD</sequence>
<feature type="compositionally biased region" description="Low complexity" evidence="1">
    <location>
        <begin position="47"/>
        <end position="56"/>
    </location>
</feature>
<protein>
    <recommendedName>
        <fullName evidence="4">Lipoprotein</fullName>
    </recommendedName>
</protein>
<feature type="region of interest" description="Disordered" evidence="1">
    <location>
        <begin position="37"/>
        <end position="56"/>
    </location>
</feature>
<evidence type="ECO:0000313" key="2">
    <source>
        <dbReference type="EMBL" id="UOQ66201.1"/>
    </source>
</evidence>